<proteinExistence type="predicted"/>
<evidence type="ECO:0000313" key="1">
    <source>
        <dbReference type="EMBL" id="MBB6071469.1"/>
    </source>
</evidence>
<gene>
    <name evidence="1" type="ORF">HNQ61_003093</name>
</gene>
<dbReference type="Proteomes" id="UP000582837">
    <property type="component" value="Unassembled WGS sequence"/>
</dbReference>
<evidence type="ECO:0000313" key="2">
    <source>
        <dbReference type="Proteomes" id="UP000582837"/>
    </source>
</evidence>
<evidence type="ECO:0008006" key="3">
    <source>
        <dbReference type="Google" id="ProtNLM"/>
    </source>
</evidence>
<protein>
    <recommendedName>
        <fullName evidence="3">Restriction alleviation protein, Lar family</fullName>
    </recommendedName>
</protein>
<keyword evidence="2" id="KW-1185">Reference proteome</keyword>
<comment type="caution">
    <text evidence="1">The sequence shown here is derived from an EMBL/GenBank/DDBJ whole genome shotgun (WGS) entry which is preliminary data.</text>
</comment>
<reference evidence="1 2" key="1">
    <citation type="submission" date="2020-08" db="EMBL/GenBank/DDBJ databases">
        <title>Genomic Encyclopedia of Type Strains, Phase IV (KMG-IV): sequencing the most valuable type-strain genomes for metagenomic binning, comparative biology and taxonomic classification.</title>
        <authorList>
            <person name="Goeker M."/>
        </authorList>
    </citation>
    <scope>NUCLEOTIDE SEQUENCE [LARGE SCALE GENOMIC DNA]</scope>
    <source>
        <strain evidence="1 2">DSM 29007</strain>
    </source>
</reference>
<dbReference type="RefSeq" id="WP_170036621.1">
    <property type="nucleotide sequence ID" value="NZ_JABDTL010000002.1"/>
</dbReference>
<sequence>MSETTASPPPALNAVLRPCPFCGACATLEPDPWMGESVRIACSSERCCVMPRTEYLLVRFADELCAAWNGRPAPHMESATEVDG</sequence>
<dbReference type="AlphaFoldDB" id="A0A841H0K7"/>
<name>A0A841H0K7_9BACT</name>
<dbReference type="EMBL" id="JACHIA010000008">
    <property type="protein sequence ID" value="MBB6071469.1"/>
    <property type="molecule type" value="Genomic_DNA"/>
</dbReference>
<organism evidence="1 2">
    <name type="scientific">Longimicrobium terrae</name>
    <dbReference type="NCBI Taxonomy" id="1639882"/>
    <lineage>
        <taxon>Bacteria</taxon>
        <taxon>Pseudomonadati</taxon>
        <taxon>Gemmatimonadota</taxon>
        <taxon>Longimicrobiia</taxon>
        <taxon>Longimicrobiales</taxon>
        <taxon>Longimicrobiaceae</taxon>
        <taxon>Longimicrobium</taxon>
    </lineage>
</organism>
<accession>A0A841H0K7</accession>